<evidence type="ECO:0000313" key="1">
    <source>
        <dbReference type="EMBL" id="CAI8025774.1"/>
    </source>
</evidence>
<comment type="caution">
    <text evidence="1">The sequence shown here is derived from an EMBL/GenBank/DDBJ whole genome shotgun (WGS) entry which is preliminary data.</text>
</comment>
<dbReference type="EMBL" id="CASHTH010002178">
    <property type="protein sequence ID" value="CAI8025774.1"/>
    <property type="molecule type" value="Genomic_DNA"/>
</dbReference>
<accession>A0AA35SA88</accession>
<feature type="non-terminal residue" evidence="1">
    <location>
        <position position="48"/>
    </location>
</feature>
<dbReference type="Proteomes" id="UP001174909">
    <property type="component" value="Unassembled WGS sequence"/>
</dbReference>
<sequence length="48" mass="5284">MCFANRKAALCIATTRCTPTLLECGLDARWYEGAASTNWSNLISESDQ</sequence>
<reference evidence="1" key="1">
    <citation type="submission" date="2023-03" db="EMBL/GenBank/DDBJ databases">
        <authorList>
            <person name="Steffen K."/>
            <person name="Cardenas P."/>
        </authorList>
    </citation>
    <scope>NUCLEOTIDE SEQUENCE</scope>
</reference>
<protein>
    <submittedName>
        <fullName evidence="1">Uncharacterized protein</fullName>
    </submittedName>
</protein>
<evidence type="ECO:0000313" key="2">
    <source>
        <dbReference type="Proteomes" id="UP001174909"/>
    </source>
</evidence>
<organism evidence="1 2">
    <name type="scientific">Geodia barretti</name>
    <name type="common">Barrett's horny sponge</name>
    <dbReference type="NCBI Taxonomy" id="519541"/>
    <lineage>
        <taxon>Eukaryota</taxon>
        <taxon>Metazoa</taxon>
        <taxon>Porifera</taxon>
        <taxon>Demospongiae</taxon>
        <taxon>Heteroscleromorpha</taxon>
        <taxon>Tetractinellida</taxon>
        <taxon>Astrophorina</taxon>
        <taxon>Geodiidae</taxon>
        <taxon>Geodia</taxon>
    </lineage>
</organism>
<gene>
    <name evidence="1" type="ORF">GBAR_LOCUS14864</name>
</gene>
<keyword evidence="2" id="KW-1185">Reference proteome</keyword>
<name>A0AA35SA88_GEOBA</name>
<dbReference type="AlphaFoldDB" id="A0AA35SA88"/>
<proteinExistence type="predicted"/>